<organism evidence="1 2">
    <name type="scientific">Gigaspora margarita</name>
    <dbReference type="NCBI Taxonomy" id="4874"/>
    <lineage>
        <taxon>Eukaryota</taxon>
        <taxon>Fungi</taxon>
        <taxon>Fungi incertae sedis</taxon>
        <taxon>Mucoromycota</taxon>
        <taxon>Glomeromycotina</taxon>
        <taxon>Glomeromycetes</taxon>
        <taxon>Diversisporales</taxon>
        <taxon>Gigasporaceae</taxon>
        <taxon>Gigaspora</taxon>
    </lineage>
</organism>
<comment type="caution">
    <text evidence="1">The sequence shown here is derived from an EMBL/GenBank/DDBJ whole genome shotgun (WGS) entry which is preliminary data.</text>
</comment>
<reference evidence="1 2" key="1">
    <citation type="journal article" date="2019" name="Environ. Microbiol.">
        <title>At the nexus of three kingdoms: the genome of the mycorrhizal fungus Gigaspora margarita provides insights into plant, endobacterial and fungal interactions.</title>
        <authorList>
            <person name="Venice F."/>
            <person name="Ghignone S."/>
            <person name="Salvioli di Fossalunga A."/>
            <person name="Amselem J."/>
            <person name="Novero M."/>
            <person name="Xianan X."/>
            <person name="Sedzielewska Toro K."/>
            <person name="Morin E."/>
            <person name="Lipzen A."/>
            <person name="Grigoriev I.V."/>
            <person name="Henrissat B."/>
            <person name="Martin F.M."/>
            <person name="Bonfante P."/>
        </authorList>
    </citation>
    <scope>NUCLEOTIDE SEQUENCE [LARGE SCALE GENOMIC DNA]</scope>
    <source>
        <strain evidence="1 2">BEG34</strain>
    </source>
</reference>
<dbReference type="EMBL" id="WTPW01000876">
    <property type="protein sequence ID" value="KAF0472441.1"/>
    <property type="molecule type" value="Genomic_DNA"/>
</dbReference>
<evidence type="ECO:0000313" key="2">
    <source>
        <dbReference type="Proteomes" id="UP000439903"/>
    </source>
</evidence>
<name>A0A8H4AAG2_GIGMA</name>
<dbReference type="AlphaFoldDB" id="A0A8H4AAG2"/>
<sequence>MVLDRSRQQQKVKKLSKKLTSIIREIKCFSLGDIKAAAKKMQEENLEYQVVVLKNKLTEDCQLLLETLQVTHKKFYKITTLLSKTIREI</sequence>
<proteinExistence type="predicted"/>
<keyword evidence="2" id="KW-1185">Reference proteome</keyword>
<accession>A0A8H4AAG2</accession>
<gene>
    <name evidence="1" type="ORF">F8M41_025013</name>
</gene>
<evidence type="ECO:0000313" key="1">
    <source>
        <dbReference type="EMBL" id="KAF0472441.1"/>
    </source>
</evidence>
<protein>
    <submittedName>
        <fullName evidence="1">Uncharacterized protein</fullName>
    </submittedName>
</protein>
<dbReference type="OrthoDB" id="2434658at2759"/>
<dbReference type="Proteomes" id="UP000439903">
    <property type="component" value="Unassembled WGS sequence"/>
</dbReference>